<comment type="caution">
    <text evidence="1">The sequence shown here is derived from an EMBL/GenBank/DDBJ whole genome shotgun (WGS) entry which is preliminary data.</text>
</comment>
<keyword evidence="2" id="KW-1185">Reference proteome</keyword>
<dbReference type="EMBL" id="QKWP01001998">
    <property type="protein sequence ID" value="RIB05336.1"/>
    <property type="molecule type" value="Genomic_DNA"/>
</dbReference>
<dbReference type="AlphaFoldDB" id="A0A397UDY1"/>
<sequence>MSQIYESDPLVLNELDELDVLYFQKAQNTLKVAEETKCRPQLDITESYFQKVVSMSPPNSDALTALGYIYHVKEVLGICPYDPITHDLLSSCLHYDGSLKYD</sequence>
<proteinExistence type="predicted"/>
<reference evidence="1 2" key="1">
    <citation type="submission" date="2018-06" db="EMBL/GenBank/DDBJ databases">
        <title>Comparative genomics reveals the genomic features of Rhizophagus irregularis, R. cerebriforme, R. diaphanum and Gigaspora rosea, and their symbiotic lifestyle signature.</title>
        <authorList>
            <person name="Morin E."/>
            <person name="San Clemente H."/>
            <person name="Chen E.C.H."/>
            <person name="De La Providencia I."/>
            <person name="Hainaut M."/>
            <person name="Kuo A."/>
            <person name="Kohler A."/>
            <person name="Murat C."/>
            <person name="Tang N."/>
            <person name="Roy S."/>
            <person name="Loubradou J."/>
            <person name="Henrissat B."/>
            <person name="Grigoriev I.V."/>
            <person name="Corradi N."/>
            <person name="Roux C."/>
            <person name="Martin F.M."/>
        </authorList>
    </citation>
    <scope>NUCLEOTIDE SEQUENCE [LARGE SCALE GENOMIC DNA]</scope>
    <source>
        <strain evidence="1 2">DAOM 194757</strain>
    </source>
</reference>
<organism evidence="1 2">
    <name type="scientific">Gigaspora rosea</name>
    <dbReference type="NCBI Taxonomy" id="44941"/>
    <lineage>
        <taxon>Eukaryota</taxon>
        <taxon>Fungi</taxon>
        <taxon>Fungi incertae sedis</taxon>
        <taxon>Mucoromycota</taxon>
        <taxon>Glomeromycotina</taxon>
        <taxon>Glomeromycetes</taxon>
        <taxon>Diversisporales</taxon>
        <taxon>Gigasporaceae</taxon>
        <taxon>Gigaspora</taxon>
    </lineage>
</organism>
<accession>A0A397UDY1</accession>
<evidence type="ECO:0000313" key="2">
    <source>
        <dbReference type="Proteomes" id="UP000266673"/>
    </source>
</evidence>
<evidence type="ECO:0000313" key="1">
    <source>
        <dbReference type="EMBL" id="RIB05336.1"/>
    </source>
</evidence>
<protein>
    <submittedName>
        <fullName evidence="1">Uncharacterized protein</fullName>
    </submittedName>
</protein>
<dbReference type="Proteomes" id="UP000266673">
    <property type="component" value="Unassembled WGS sequence"/>
</dbReference>
<gene>
    <name evidence="1" type="ORF">C2G38_2253865</name>
</gene>
<name>A0A397UDY1_9GLOM</name>
<dbReference type="STRING" id="44941.A0A397UDY1"/>
<dbReference type="OrthoDB" id="10006270at2759"/>